<dbReference type="PANTHER" id="PTHR13028">
    <property type="entry name" value="RRNA PROCESSING PROTEIN EBNA1-BINDING PROTEIN-RELATED"/>
    <property type="match status" value="1"/>
</dbReference>
<feature type="region of interest" description="Disordered" evidence="6">
    <location>
        <begin position="179"/>
        <end position="250"/>
    </location>
</feature>
<proteinExistence type="inferred from homology"/>
<dbReference type="EMBL" id="LT551144">
    <property type="protein sequence ID" value="SAL96492.1"/>
    <property type="molecule type" value="Genomic_DNA"/>
</dbReference>
<evidence type="ECO:0000256" key="3">
    <source>
        <dbReference type="ARBA" id="ARBA00022517"/>
    </source>
</evidence>
<evidence type="ECO:0000256" key="2">
    <source>
        <dbReference type="ARBA" id="ARBA00007336"/>
    </source>
</evidence>
<gene>
    <name evidence="7" type="primary">ABSGL_01905.1 scaffold 2540</name>
</gene>
<dbReference type="STRING" id="4829.A0A163J0S2"/>
<evidence type="ECO:0000313" key="7">
    <source>
        <dbReference type="EMBL" id="SAL96492.1"/>
    </source>
</evidence>
<reference evidence="7" key="1">
    <citation type="submission" date="2016-04" db="EMBL/GenBank/DDBJ databases">
        <authorList>
            <person name="Evans L.H."/>
            <person name="Alamgir A."/>
            <person name="Owens N."/>
            <person name="Weber N.D."/>
            <person name="Virtaneva K."/>
            <person name="Barbian K."/>
            <person name="Babar A."/>
            <person name="Rosenke K."/>
        </authorList>
    </citation>
    <scope>NUCLEOTIDE SEQUENCE [LARGE SCALE GENOMIC DNA]</scope>
    <source>
        <strain evidence="7">CBS 101.48</strain>
    </source>
</reference>
<dbReference type="AlphaFoldDB" id="A0A163J0S2"/>
<evidence type="ECO:0000256" key="1">
    <source>
        <dbReference type="ARBA" id="ARBA00004604"/>
    </source>
</evidence>
<name>A0A163J0S2_ABSGL</name>
<dbReference type="GO" id="GO:0006364">
    <property type="term" value="P:rRNA processing"/>
    <property type="evidence" value="ECO:0007669"/>
    <property type="project" value="TreeGrafter"/>
</dbReference>
<feature type="compositionally biased region" description="Basic and acidic residues" evidence="6">
    <location>
        <begin position="208"/>
        <end position="218"/>
    </location>
</feature>
<evidence type="ECO:0000256" key="4">
    <source>
        <dbReference type="ARBA" id="ARBA00023054"/>
    </source>
</evidence>
<dbReference type="GO" id="GO:0042273">
    <property type="term" value="P:ribosomal large subunit biogenesis"/>
    <property type="evidence" value="ECO:0007669"/>
    <property type="project" value="TreeGrafter"/>
</dbReference>
<keyword evidence="5" id="KW-0539">Nucleus</keyword>
<evidence type="ECO:0000256" key="5">
    <source>
        <dbReference type="ARBA" id="ARBA00023242"/>
    </source>
</evidence>
<dbReference type="OrthoDB" id="443772at2759"/>
<feature type="compositionally biased region" description="Acidic residues" evidence="6">
    <location>
        <begin position="179"/>
        <end position="188"/>
    </location>
</feature>
<accession>A0A163J0S2</accession>
<keyword evidence="3" id="KW-0690">Ribosome biogenesis</keyword>
<dbReference type="InterPro" id="IPR008610">
    <property type="entry name" value="Ebp2"/>
</dbReference>
<protein>
    <submittedName>
        <fullName evidence="7">Uncharacterized protein</fullName>
    </submittedName>
</protein>
<organism evidence="7">
    <name type="scientific">Absidia glauca</name>
    <name type="common">Pin mould</name>
    <dbReference type="NCBI Taxonomy" id="4829"/>
    <lineage>
        <taxon>Eukaryota</taxon>
        <taxon>Fungi</taxon>
        <taxon>Fungi incertae sedis</taxon>
        <taxon>Mucoromycota</taxon>
        <taxon>Mucoromycotina</taxon>
        <taxon>Mucoromycetes</taxon>
        <taxon>Mucorales</taxon>
        <taxon>Cunninghamellaceae</taxon>
        <taxon>Absidia</taxon>
    </lineage>
</organism>
<evidence type="ECO:0000313" key="8">
    <source>
        <dbReference type="Proteomes" id="UP000078561"/>
    </source>
</evidence>
<comment type="subcellular location">
    <subcellularLocation>
        <location evidence="1">Nucleus</location>
        <location evidence="1">Nucleolus</location>
    </subcellularLocation>
</comment>
<dbReference type="InParanoid" id="A0A163J0S2"/>
<keyword evidence="4" id="KW-0175">Coiled coil</keyword>
<keyword evidence="8" id="KW-1185">Reference proteome</keyword>
<feature type="compositionally biased region" description="Basic residues" evidence="6">
    <location>
        <begin position="229"/>
        <end position="250"/>
    </location>
</feature>
<comment type="similarity">
    <text evidence="2">Belongs to the EBP2 family.</text>
</comment>
<dbReference type="Pfam" id="PF05890">
    <property type="entry name" value="Ebp2"/>
    <property type="match status" value="1"/>
</dbReference>
<dbReference type="Proteomes" id="UP000078561">
    <property type="component" value="Unassembled WGS sequence"/>
</dbReference>
<dbReference type="GO" id="GO:0034399">
    <property type="term" value="C:nuclear periphery"/>
    <property type="evidence" value="ECO:0007669"/>
    <property type="project" value="TreeGrafter"/>
</dbReference>
<evidence type="ECO:0000256" key="6">
    <source>
        <dbReference type="SAM" id="MobiDB-lite"/>
    </source>
</evidence>
<dbReference type="GO" id="GO:0005730">
    <property type="term" value="C:nucleolus"/>
    <property type="evidence" value="ECO:0007669"/>
    <property type="project" value="UniProtKB-SubCell"/>
</dbReference>
<dbReference type="PANTHER" id="PTHR13028:SF0">
    <property type="entry name" value="RRNA-PROCESSING PROTEIN EBP2-RELATED"/>
    <property type="match status" value="1"/>
</dbReference>
<dbReference type="GO" id="GO:0030687">
    <property type="term" value="C:preribosome, large subunit precursor"/>
    <property type="evidence" value="ECO:0007669"/>
    <property type="project" value="TreeGrafter"/>
</dbReference>
<dbReference type="OMA" id="DMPWIET"/>
<sequence length="250" mass="28127">MSDSTTTKHNAVFIQPAAVAAETADLHTVTDDQWLPLEDLNESDIDDDDGDIVIEQRLLVNNEPALQRLANSVRLEGFPLIETLSFTAKEPIAIDDVYNDLEREKAFENQALEAALMARKVCREAKVPFANRDDYRDYAKDASTVKENTKKARSMEAERIKLLKRKRNDADADDTIVDNDFDMEDYDDNTVKSKRGMGSLLRQKRPRSGADARRDGKSRPQGNQGKGGKGGKKTSFRPGKAKRQSLRNRK</sequence>